<organism evidence="1 2">
    <name type="scientific">Trema orientale</name>
    <name type="common">Charcoal tree</name>
    <name type="synonym">Celtis orientalis</name>
    <dbReference type="NCBI Taxonomy" id="63057"/>
    <lineage>
        <taxon>Eukaryota</taxon>
        <taxon>Viridiplantae</taxon>
        <taxon>Streptophyta</taxon>
        <taxon>Embryophyta</taxon>
        <taxon>Tracheophyta</taxon>
        <taxon>Spermatophyta</taxon>
        <taxon>Magnoliopsida</taxon>
        <taxon>eudicotyledons</taxon>
        <taxon>Gunneridae</taxon>
        <taxon>Pentapetalae</taxon>
        <taxon>rosids</taxon>
        <taxon>fabids</taxon>
        <taxon>Rosales</taxon>
        <taxon>Cannabaceae</taxon>
        <taxon>Trema</taxon>
    </lineage>
</organism>
<dbReference type="AlphaFoldDB" id="A0A2P5CMN9"/>
<proteinExistence type="predicted"/>
<dbReference type="EMBL" id="JXTC01000348">
    <property type="protein sequence ID" value="PON62301.1"/>
    <property type="molecule type" value="Genomic_DNA"/>
</dbReference>
<keyword evidence="2" id="KW-1185">Reference proteome</keyword>
<sequence>MVGFCSGEPRNTATNTYKSEKKILKKCLARQKEENAIKITQNSGDLAGKLEGGDGGADFALSGSIKAEREEVAPATLTGYHVTFG</sequence>
<comment type="caution">
    <text evidence="1">The sequence shown here is derived from an EMBL/GenBank/DDBJ whole genome shotgun (WGS) entry which is preliminary data.</text>
</comment>
<evidence type="ECO:0000313" key="1">
    <source>
        <dbReference type="EMBL" id="PON62301.1"/>
    </source>
</evidence>
<protein>
    <submittedName>
        <fullName evidence="1">Uncharacterized protein</fullName>
    </submittedName>
</protein>
<reference evidence="2" key="1">
    <citation type="submission" date="2016-06" db="EMBL/GenBank/DDBJ databases">
        <title>Parallel loss of symbiosis genes in relatives of nitrogen-fixing non-legume Parasponia.</title>
        <authorList>
            <person name="Van Velzen R."/>
            <person name="Holmer R."/>
            <person name="Bu F."/>
            <person name="Rutten L."/>
            <person name="Van Zeijl A."/>
            <person name="Liu W."/>
            <person name="Santuari L."/>
            <person name="Cao Q."/>
            <person name="Sharma T."/>
            <person name="Shen D."/>
            <person name="Roswanjaya Y."/>
            <person name="Wardhani T."/>
            <person name="Kalhor M.S."/>
            <person name="Jansen J."/>
            <person name="Van den Hoogen J."/>
            <person name="Gungor B."/>
            <person name="Hartog M."/>
            <person name="Hontelez J."/>
            <person name="Verver J."/>
            <person name="Yang W.-C."/>
            <person name="Schijlen E."/>
            <person name="Repin R."/>
            <person name="Schilthuizen M."/>
            <person name="Schranz E."/>
            <person name="Heidstra R."/>
            <person name="Miyata K."/>
            <person name="Fedorova E."/>
            <person name="Kohlen W."/>
            <person name="Bisseling T."/>
            <person name="Smit S."/>
            <person name="Geurts R."/>
        </authorList>
    </citation>
    <scope>NUCLEOTIDE SEQUENCE [LARGE SCALE GENOMIC DNA]</scope>
    <source>
        <strain evidence="2">cv. RG33-2</strain>
    </source>
</reference>
<gene>
    <name evidence="1" type="ORF">TorRG33x02_279540</name>
</gene>
<name>A0A2P5CMN9_TREOI</name>
<dbReference type="Proteomes" id="UP000237000">
    <property type="component" value="Unassembled WGS sequence"/>
</dbReference>
<dbReference type="InParanoid" id="A0A2P5CMN9"/>
<accession>A0A2P5CMN9</accession>
<evidence type="ECO:0000313" key="2">
    <source>
        <dbReference type="Proteomes" id="UP000237000"/>
    </source>
</evidence>